<accession>A0A841BXR3</accession>
<dbReference type="SUPFAM" id="SSF102114">
    <property type="entry name" value="Radical SAM enzymes"/>
    <property type="match status" value="1"/>
</dbReference>
<evidence type="ECO:0000313" key="6">
    <source>
        <dbReference type="EMBL" id="MBB5871723.1"/>
    </source>
</evidence>
<dbReference type="Proteomes" id="UP000587527">
    <property type="component" value="Unassembled WGS sequence"/>
</dbReference>
<dbReference type="GO" id="GO:0016491">
    <property type="term" value="F:oxidoreductase activity"/>
    <property type="evidence" value="ECO:0007669"/>
    <property type="project" value="InterPro"/>
</dbReference>
<feature type="domain" description="Radical SAM core" evidence="5">
    <location>
        <begin position="6"/>
        <end position="229"/>
    </location>
</feature>
<keyword evidence="3" id="KW-0408">Iron</keyword>
<dbReference type="AlphaFoldDB" id="A0A841BXR3"/>
<dbReference type="InterPro" id="IPR023867">
    <property type="entry name" value="Sulphatase_maturase_rSAM"/>
</dbReference>
<evidence type="ECO:0000256" key="1">
    <source>
        <dbReference type="ARBA" id="ARBA00022691"/>
    </source>
</evidence>
<dbReference type="GO" id="GO:0046872">
    <property type="term" value="F:metal ion binding"/>
    <property type="evidence" value="ECO:0007669"/>
    <property type="project" value="UniProtKB-KW"/>
</dbReference>
<dbReference type="SFLD" id="SFLDG01067">
    <property type="entry name" value="SPASM/twitch_domain_containing"/>
    <property type="match status" value="1"/>
</dbReference>
<reference evidence="6 7" key="1">
    <citation type="submission" date="2020-08" db="EMBL/GenBank/DDBJ databases">
        <title>Sequencing the genomes of 1000 actinobacteria strains.</title>
        <authorList>
            <person name="Klenk H.-P."/>
        </authorList>
    </citation>
    <scope>NUCLEOTIDE SEQUENCE [LARGE SCALE GENOMIC DNA]</scope>
    <source>
        <strain evidence="6 7">DSM 45362</strain>
    </source>
</reference>
<dbReference type="InterPro" id="IPR013785">
    <property type="entry name" value="Aldolase_TIM"/>
</dbReference>
<organism evidence="6 7">
    <name type="scientific">Allocatelliglobosispora scoriae</name>
    <dbReference type="NCBI Taxonomy" id="643052"/>
    <lineage>
        <taxon>Bacteria</taxon>
        <taxon>Bacillati</taxon>
        <taxon>Actinomycetota</taxon>
        <taxon>Actinomycetes</taxon>
        <taxon>Micromonosporales</taxon>
        <taxon>Micromonosporaceae</taxon>
        <taxon>Allocatelliglobosispora</taxon>
    </lineage>
</organism>
<dbReference type="InterPro" id="IPR058240">
    <property type="entry name" value="rSAM_sf"/>
</dbReference>
<protein>
    <recommendedName>
        <fullName evidence="5">Radical SAM core domain-containing protein</fullName>
    </recommendedName>
</protein>
<proteinExistence type="predicted"/>
<dbReference type="NCBIfam" id="NF041718">
    <property type="entry name" value="rSAM_phane_AMC"/>
    <property type="match status" value="1"/>
</dbReference>
<evidence type="ECO:0000259" key="5">
    <source>
        <dbReference type="PROSITE" id="PS51918"/>
    </source>
</evidence>
<dbReference type="CDD" id="cd01335">
    <property type="entry name" value="Radical_SAM"/>
    <property type="match status" value="1"/>
</dbReference>
<keyword evidence="2" id="KW-0479">Metal-binding</keyword>
<evidence type="ECO:0000256" key="4">
    <source>
        <dbReference type="ARBA" id="ARBA00023014"/>
    </source>
</evidence>
<sequence>MTQPSLISPQFRTLITQPTTLCNLNCGYCYLPARDKQILMPVRVAQRLAESVVEQNGADVVEVVWHGGEPLTTPIAHMRNLLDPFEELRRDGRIVHVVQTNATLVDDRWLSLIGDYQISVGVSIDGPGDRFNADRVDWAGKPSTRKIMHGVRCLRAVGVPFSVICVVTADTITRADELLAFFADLGCESVAFNIEEMEGLNAHRRQVTQDEAQAFWARLWQLQPDYPDLHIRDLDRLRGFIARTRDGWTFPPEAKYEPIPTVATTGDIVLLSPELLGIRSPDYRNFVVGNVLVTSIPAMLATMREHRYVAEFERGLAACQTACGFWEFCRGGAAANRFFEHGSFDGTETAYCRNTRQAVVLSAATRIST</sequence>
<dbReference type="Gene3D" id="3.20.20.70">
    <property type="entry name" value="Aldolase class I"/>
    <property type="match status" value="1"/>
</dbReference>
<evidence type="ECO:0000256" key="2">
    <source>
        <dbReference type="ARBA" id="ARBA00022723"/>
    </source>
</evidence>
<comment type="caution">
    <text evidence="6">The sequence shown here is derived from an EMBL/GenBank/DDBJ whole genome shotgun (WGS) entry which is preliminary data.</text>
</comment>
<dbReference type="SFLD" id="SFLDG01386">
    <property type="entry name" value="main_SPASM_domain-containing"/>
    <property type="match status" value="1"/>
</dbReference>
<dbReference type="PANTHER" id="PTHR43273:SF8">
    <property type="entry name" value="RADICAL SAM DOMAIN PROTEIN"/>
    <property type="match status" value="1"/>
</dbReference>
<dbReference type="Pfam" id="PF04055">
    <property type="entry name" value="Radical_SAM"/>
    <property type="match status" value="1"/>
</dbReference>
<keyword evidence="7" id="KW-1185">Reference proteome</keyword>
<keyword evidence="4" id="KW-0411">Iron-sulfur</keyword>
<dbReference type="EMBL" id="JACHMN010000002">
    <property type="protein sequence ID" value="MBB5871723.1"/>
    <property type="molecule type" value="Genomic_DNA"/>
</dbReference>
<dbReference type="PROSITE" id="PS51918">
    <property type="entry name" value="RADICAL_SAM"/>
    <property type="match status" value="1"/>
</dbReference>
<gene>
    <name evidence="6" type="ORF">F4553_005102</name>
</gene>
<evidence type="ECO:0000256" key="3">
    <source>
        <dbReference type="ARBA" id="ARBA00023004"/>
    </source>
</evidence>
<name>A0A841BXR3_9ACTN</name>
<dbReference type="SFLD" id="SFLDS00029">
    <property type="entry name" value="Radical_SAM"/>
    <property type="match status" value="1"/>
</dbReference>
<keyword evidence="1" id="KW-0949">S-adenosyl-L-methionine</keyword>
<dbReference type="PANTHER" id="PTHR43273">
    <property type="entry name" value="ANAEROBIC SULFATASE-MATURATING ENZYME HOMOLOG ASLB-RELATED"/>
    <property type="match status" value="1"/>
</dbReference>
<dbReference type="SFLD" id="SFLDG01072">
    <property type="entry name" value="dehydrogenase_like"/>
    <property type="match status" value="1"/>
</dbReference>
<dbReference type="InterPro" id="IPR007197">
    <property type="entry name" value="rSAM"/>
</dbReference>
<evidence type="ECO:0000313" key="7">
    <source>
        <dbReference type="Proteomes" id="UP000587527"/>
    </source>
</evidence>
<dbReference type="RefSeq" id="WP_312875358.1">
    <property type="nucleotide sequence ID" value="NZ_JACHMN010000002.1"/>
</dbReference>
<dbReference type="GO" id="GO:0051536">
    <property type="term" value="F:iron-sulfur cluster binding"/>
    <property type="evidence" value="ECO:0007669"/>
    <property type="project" value="UniProtKB-KW"/>
</dbReference>